<comment type="caution">
    <text evidence="2">The sequence shown here is derived from an EMBL/GenBank/DDBJ whole genome shotgun (WGS) entry which is preliminary data.</text>
</comment>
<dbReference type="Proteomes" id="UP000657592">
    <property type="component" value="Unassembled WGS sequence"/>
</dbReference>
<proteinExistence type="predicted"/>
<evidence type="ECO:0000313" key="2">
    <source>
        <dbReference type="EMBL" id="GGH33776.1"/>
    </source>
</evidence>
<dbReference type="EMBL" id="BMJY01000001">
    <property type="protein sequence ID" value="GGH33776.1"/>
    <property type="molecule type" value="Genomic_DNA"/>
</dbReference>
<evidence type="ECO:0000256" key="1">
    <source>
        <dbReference type="SAM" id="SignalP"/>
    </source>
</evidence>
<reference evidence="2" key="1">
    <citation type="journal article" date="2014" name="Int. J. Syst. Evol. Microbiol.">
        <title>Complete genome sequence of Corynebacterium casei LMG S-19264T (=DSM 44701T), isolated from a smear-ripened cheese.</title>
        <authorList>
            <consortium name="US DOE Joint Genome Institute (JGI-PGF)"/>
            <person name="Walter F."/>
            <person name="Albersmeier A."/>
            <person name="Kalinowski J."/>
            <person name="Ruckert C."/>
        </authorList>
    </citation>
    <scope>NUCLEOTIDE SEQUENCE</scope>
    <source>
        <strain evidence="2">CGMCC 1.15794</strain>
    </source>
</reference>
<accession>A0A917IC56</accession>
<name>A0A917IC56_9MICO</name>
<evidence type="ECO:0000313" key="3">
    <source>
        <dbReference type="Proteomes" id="UP000657592"/>
    </source>
</evidence>
<gene>
    <name evidence="2" type="ORF">GCM10010921_01000</name>
</gene>
<organism evidence="2 3">
    <name type="scientific">Microbacterium album</name>
    <dbReference type="NCBI Taxonomy" id="2053191"/>
    <lineage>
        <taxon>Bacteria</taxon>
        <taxon>Bacillati</taxon>
        <taxon>Actinomycetota</taxon>
        <taxon>Actinomycetes</taxon>
        <taxon>Micrococcales</taxon>
        <taxon>Microbacteriaceae</taxon>
        <taxon>Microbacterium</taxon>
    </lineage>
</organism>
<sequence>MVALALSLAAITACSASNQSQTVGTERVLNSKEYVELYKQIAASFPEELPPGVTLPDEPPHMDGNIGDGNAGAAAYFFWNCSWEDVYLSSQDPAAQATAMRNMRKFQLTDWALAHYSDPDGIWDKALDAAELGDLTQLRGWYDSDCGYYREVEGK</sequence>
<keyword evidence="1" id="KW-0732">Signal</keyword>
<feature type="chain" id="PRO_5039373635" evidence="1">
    <location>
        <begin position="17"/>
        <end position="155"/>
    </location>
</feature>
<feature type="signal peptide" evidence="1">
    <location>
        <begin position="1"/>
        <end position="16"/>
    </location>
</feature>
<keyword evidence="3" id="KW-1185">Reference proteome</keyword>
<protein>
    <submittedName>
        <fullName evidence="2">Uncharacterized protein</fullName>
    </submittedName>
</protein>
<reference evidence="2" key="2">
    <citation type="submission" date="2020-09" db="EMBL/GenBank/DDBJ databases">
        <authorList>
            <person name="Sun Q."/>
            <person name="Zhou Y."/>
        </authorList>
    </citation>
    <scope>NUCLEOTIDE SEQUENCE</scope>
    <source>
        <strain evidence="2">CGMCC 1.15794</strain>
    </source>
</reference>
<dbReference type="AlphaFoldDB" id="A0A917IC56"/>